<evidence type="ECO:0000313" key="9">
    <source>
        <dbReference type="EMBL" id="GAP39116.1"/>
    </source>
</evidence>
<gene>
    <name evidence="9" type="ORF">ATC1_1135</name>
</gene>
<dbReference type="PRINTS" id="PR00153">
    <property type="entry name" value="CSAPPISMRASE"/>
</dbReference>
<keyword evidence="10" id="KW-1185">Reference proteome</keyword>
<evidence type="ECO:0000256" key="4">
    <source>
        <dbReference type="ARBA" id="ARBA00022737"/>
    </source>
</evidence>
<evidence type="ECO:0000313" key="10">
    <source>
        <dbReference type="Proteomes" id="UP000053370"/>
    </source>
</evidence>
<keyword evidence="6 7" id="KW-0413">Isomerase</keyword>
<dbReference type="InterPro" id="IPR002130">
    <property type="entry name" value="Cyclophilin-type_PPIase_dom"/>
</dbReference>
<proteinExistence type="inferred from homology"/>
<dbReference type="PANTHER" id="PTHR45625">
    <property type="entry name" value="PEPTIDYL-PROLYL CIS-TRANS ISOMERASE-RELATED"/>
    <property type="match status" value="1"/>
</dbReference>
<dbReference type="InterPro" id="IPR020892">
    <property type="entry name" value="Cyclophilin-type_PPIase_CS"/>
</dbReference>
<dbReference type="PROSITE" id="PS00170">
    <property type="entry name" value="CSA_PPIASE_1"/>
    <property type="match status" value="1"/>
</dbReference>
<keyword evidence="3" id="KW-0853">WD repeat</keyword>
<dbReference type="OrthoDB" id="9807797at2"/>
<dbReference type="EMBL" id="DF968179">
    <property type="protein sequence ID" value="GAP39116.1"/>
    <property type="molecule type" value="Genomic_DNA"/>
</dbReference>
<dbReference type="GO" id="GO:0003755">
    <property type="term" value="F:peptidyl-prolyl cis-trans isomerase activity"/>
    <property type="evidence" value="ECO:0007669"/>
    <property type="project" value="UniProtKB-UniRule"/>
</dbReference>
<dbReference type="RefSeq" id="WP_062276805.1">
    <property type="nucleotide sequence ID" value="NZ_DF968179.1"/>
</dbReference>
<keyword evidence="5 7" id="KW-0697">Rotamase</keyword>
<evidence type="ECO:0000256" key="2">
    <source>
        <dbReference type="ARBA" id="ARBA00002388"/>
    </source>
</evidence>
<dbReference type="GO" id="GO:0006457">
    <property type="term" value="P:protein folding"/>
    <property type="evidence" value="ECO:0007669"/>
    <property type="project" value="InterPro"/>
</dbReference>
<dbReference type="FunFam" id="2.40.100.10:FF:000003">
    <property type="entry name" value="Peptidylprolyl isomerase domain and WD repeat-containing 1"/>
    <property type="match status" value="1"/>
</dbReference>
<dbReference type="Pfam" id="PF00160">
    <property type="entry name" value="Pro_isomerase"/>
    <property type="match status" value="1"/>
</dbReference>
<evidence type="ECO:0000256" key="1">
    <source>
        <dbReference type="ARBA" id="ARBA00000971"/>
    </source>
</evidence>
<dbReference type="CDD" id="cd00317">
    <property type="entry name" value="cyclophilin"/>
    <property type="match status" value="1"/>
</dbReference>
<organism evidence="9">
    <name type="scientific">Flexilinea flocculi</name>
    <dbReference type="NCBI Taxonomy" id="1678840"/>
    <lineage>
        <taxon>Bacteria</taxon>
        <taxon>Bacillati</taxon>
        <taxon>Chloroflexota</taxon>
        <taxon>Anaerolineae</taxon>
        <taxon>Anaerolineales</taxon>
        <taxon>Anaerolineaceae</taxon>
        <taxon>Flexilinea</taxon>
    </lineage>
</organism>
<dbReference type="EC" id="5.2.1.8" evidence="7"/>
<protein>
    <recommendedName>
        <fullName evidence="7">Peptidyl-prolyl cis-trans isomerase</fullName>
        <shortName evidence="7">PPIase</shortName>
        <ecNumber evidence="7">5.2.1.8</ecNumber>
    </recommendedName>
</protein>
<dbReference type="PROSITE" id="PS50072">
    <property type="entry name" value="CSA_PPIASE_2"/>
    <property type="match status" value="1"/>
</dbReference>
<dbReference type="Proteomes" id="UP000053370">
    <property type="component" value="Unassembled WGS sequence"/>
</dbReference>
<dbReference type="SUPFAM" id="SSF50891">
    <property type="entry name" value="Cyclophilin-like"/>
    <property type="match status" value="1"/>
</dbReference>
<comment type="similarity">
    <text evidence="7">Belongs to the cyclophilin-type PPIase family.</text>
</comment>
<feature type="domain" description="PPIase cyclophilin-type" evidence="8">
    <location>
        <begin position="27"/>
        <end position="169"/>
    </location>
</feature>
<reference evidence="9" key="1">
    <citation type="journal article" date="2015" name="Genome Announc.">
        <title>Draft Genome Sequence of Anaerolineae Strain TC1, a Novel Isolate from a Methanogenic Wastewater Treatment System.</title>
        <authorList>
            <person name="Matsuura N."/>
            <person name="Tourlousse D.M."/>
            <person name="Sun L."/>
            <person name="Toyonaga M."/>
            <person name="Kuroda K."/>
            <person name="Ohashi A."/>
            <person name="Cruz R."/>
            <person name="Yamaguchi T."/>
            <person name="Sekiguchi Y."/>
        </authorList>
    </citation>
    <scope>NUCLEOTIDE SEQUENCE [LARGE SCALE GENOMIC DNA]</scope>
    <source>
        <strain evidence="9">TC1</strain>
    </source>
</reference>
<comment type="function">
    <text evidence="2 7">PPIases accelerate the folding of proteins. It catalyzes the cis-trans isomerization of proline imidic peptide bonds in oligopeptides.</text>
</comment>
<dbReference type="STRING" id="1678840.ATC1_1135"/>
<dbReference type="PANTHER" id="PTHR45625:SF4">
    <property type="entry name" value="PEPTIDYLPROLYL ISOMERASE DOMAIN AND WD REPEAT-CONTAINING PROTEIN 1"/>
    <property type="match status" value="1"/>
</dbReference>
<dbReference type="AlphaFoldDB" id="A0A0K8P900"/>
<evidence type="ECO:0000256" key="5">
    <source>
        <dbReference type="ARBA" id="ARBA00023110"/>
    </source>
</evidence>
<sequence length="170" mass="18594">MSNHKKWSQKPDYSLDLTKKYTATICTDLGDIIISLFADKVPMTVNNFVFLANEGYFDNTIFHRVIPGFMAQAGDPTGTGMGGPGYQFKDEFHPDLKHSKPGILSMANAGPNTNGSQFFITHVPTPWLDGKHAVFGEVISGMDVVLSIPAHDPRMNTPAGKILTINILTI</sequence>
<evidence type="ECO:0000259" key="8">
    <source>
        <dbReference type="PROSITE" id="PS50072"/>
    </source>
</evidence>
<dbReference type="PATRIC" id="fig|1678840.3.peg.45"/>
<dbReference type="Gene3D" id="2.40.100.10">
    <property type="entry name" value="Cyclophilin-like"/>
    <property type="match status" value="1"/>
</dbReference>
<keyword evidence="4" id="KW-0677">Repeat</keyword>
<name>A0A0K8P900_9CHLR</name>
<dbReference type="InterPro" id="IPR044666">
    <property type="entry name" value="Cyclophilin_A-like"/>
</dbReference>
<accession>A0A0K8P900</accession>
<comment type="catalytic activity">
    <reaction evidence="1 7">
        <text>[protein]-peptidylproline (omega=180) = [protein]-peptidylproline (omega=0)</text>
        <dbReference type="Rhea" id="RHEA:16237"/>
        <dbReference type="Rhea" id="RHEA-COMP:10747"/>
        <dbReference type="Rhea" id="RHEA-COMP:10748"/>
        <dbReference type="ChEBI" id="CHEBI:83833"/>
        <dbReference type="ChEBI" id="CHEBI:83834"/>
        <dbReference type="EC" id="5.2.1.8"/>
    </reaction>
</comment>
<evidence type="ECO:0000256" key="3">
    <source>
        <dbReference type="ARBA" id="ARBA00022574"/>
    </source>
</evidence>
<evidence type="ECO:0000256" key="7">
    <source>
        <dbReference type="RuleBase" id="RU363019"/>
    </source>
</evidence>
<dbReference type="InterPro" id="IPR029000">
    <property type="entry name" value="Cyclophilin-like_dom_sf"/>
</dbReference>
<evidence type="ECO:0000256" key="6">
    <source>
        <dbReference type="ARBA" id="ARBA00023235"/>
    </source>
</evidence>